<dbReference type="AlphaFoldDB" id="A0A644Y097"/>
<proteinExistence type="predicted"/>
<dbReference type="PANTHER" id="PTHR37422:SF13">
    <property type="entry name" value="LIPOPOLYSACCHARIDE BIOSYNTHESIS PROTEIN PA4999-RELATED"/>
    <property type="match status" value="1"/>
</dbReference>
<dbReference type="InterPro" id="IPR051533">
    <property type="entry name" value="WaaL-like"/>
</dbReference>
<accession>A0A644Y097</accession>
<feature type="transmembrane region" description="Helical" evidence="5">
    <location>
        <begin position="282"/>
        <end position="299"/>
    </location>
</feature>
<evidence type="ECO:0000256" key="3">
    <source>
        <dbReference type="ARBA" id="ARBA00022989"/>
    </source>
</evidence>
<protein>
    <recommendedName>
        <fullName evidence="6">O-antigen ligase-related domain-containing protein</fullName>
    </recommendedName>
</protein>
<dbReference type="EMBL" id="VSSQ01003697">
    <property type="protein sequence ID" value="MPM21920.1"/>
    <property type="molecule type" value="Genomic_DNA"/>
</dbReference>
<dbReference type="PANTHER" id="PTHR37422">
    <property type="entry name" value="TEICHURONIC ACID BIOSYNTHESIS PROTEIN TUAE"/>
    <property type="match status" value="1"/>
</dbReference>
<sequence>MNRAADLPAGAYTLSAASSGNASVRVTSQNETDLILHTSTVLYDGAADGGAFAVPEGTEAVWFAVSLPEGGTVEQLSYTGPEDGSLKLHYKLLPGFMANRLQGLWANQNSVQRTEFWRDGLRVWEKSPLLGEGLGAVEAGLYSVARFEYQSRYVHNHYVQTLADAGIIGLVLFAGVLASAFWTALAGRKRGAPLAPALFAATGFAALQAVNQAAFSLSSFLSLMFCIWAGINVHCMQTAPEPAKVPAMEAAAGEPRAKKAAVKTNDGNVRLSPAKDGTARKALLLSALAITTIWSGLLLNHLRADNDMMFGQGTVFQRLDSAIGSDPFSRQDATQAYIYYSGQSDDEAVQNQAGLYAAEYTRVGNTDPDYLAEYFFDHHIPQSAFASLSRHLAFNRARTGAWQYGLTLLAEQDDGTPEFRELSLEIAAQFQAANDYLLQPITLYGRAQTYLDSLK</sequence>
<feature type="transmembrane region" description="Helical" evidence="5">
    <location>
        <begin position="198"/>
        <end position="231"/>
    </location>
</feature>
<evidence type="ECO:0000259" key="6">
    <source>
        <dbReference type="Pfam" id="PF04932"/>
    </source>
</evidence>
<comment type="subcellular location">
    <subcellularLocation>
        <location evidence="1">Membrane</location>
        <topology evidence="1">Multi-pass membrane protein</topology>
    </subcellularLocation>
</comment>
<evidence type="ECO:0000256" key="4">
    <source>
        <dbReference type="ARBA" id="ARBA00023136"/>
    </source>
</evidence>
<name>A0A644Y097_9ZZZZ</name>
<dbReference type="InterPro" id="IPR007016">
    <property type="entry name" value="O-antigen_ligase-rel_domated"/>
</dbReference>
<keyword evidence="2 5" id="KW-0812">Transmembrane</keyword>
<organism evidence="7">
    <name type="scientific">bioreactor metagenome</name>
    <dbReference type="NCBI Taxonomy" id="1076179"/>
    <lineage>
        <taxon>unclassified sequences</taxon>
        <taxon>metagenomes</taxon>
        <taxon>ecological metagenomes</taxon>
    </lineage>
</organism>
<evidence type="ECO:0000313" key="7">
    <source>
        <dbReference type="EMBL" id="MPM21920.1"/>
    </source>
</evidence>
<feature type="domain" description="O-antigen ligase-related" evidence="6">
    <location>
        <begin position="106"/>
        <end position="174"/>
    </location>
</feature>
<reference evidence="7" key="1">
    <citation type="submission" date="2019-08" db="EMBL/GenBank/DDBJ databases">
        <authorList>
            <person name="Kucharzyk K."/>
            <person name="Murdoch R.W."/>
            <person name="Higgins S."/>
            <person name="Loffler F."/>
        </authorList>
    </citation>
    <scope>NUCLEOTIDE SEQUENCE</scope>
</reference>
<keyword evidence="4 5" id="KW-0472">Membrane</keyword>
<dbReference type="Pfam" id="PF04932">
    <property type="entry name" value="Wzy_C"/>
    <property type="match status" value="1"/>
</dbReference>
<gene>
    <name evidence="7" type="ORF">SDC9_68370</name>
</gene>
<keyword evidence="3 5" id="KW-1133">Transmembrane helix</keyword>
<evidence type="ECO:0000256" key="5">
    <source>
        <dbReference type="SAM" id="Phobius"/>
    </source>
</evidence>
<feature type="transmembrane region" description="Helical" evidence="5">
    <location>
        <begin position="165"/>
        <end position="186"/>
    </location>
</feature>
<evidence type="ECO:0000256" key="2">
    <source>
        <dbReference type="ARBA" id="ARBA00022692"/>
    </source>
</evidence>
<evidence type="ECO:0000256" key="1">
    <source>
        <dbReference type="ARBA" id="ARBA00004141"/>
    </source>
</evidence>
<dbReference type="GO" id="GO:0016020">
    <property type="term" value="C:membrane"/>
    <property type="evidence" value="ECO:0007669"/>
    <property type="project" value="UniProtKB-SubCell"/>
</dbReference>
<comment type="caution">
    <text evidence="7">The sequence shown here is derived from an EMBL/GenBank/DDBJ whole genome shotgun (WGS) entry which is preliminary data.</text>
</comment>